<dbReference type="EMBL" id="JAAKZX010000134">
    <property type="protein sequence ID" value="NGO46584.1"/>
    <property type="molecule type" value="Genomic_DNA"/>
</dbReference>
<evidence type="ECO:0000313" key="1">
    <source>
        <dbReference type="EMBL" id="NGO46584.1"/>
    </source>
</evidence>
<proteinExistence type="predicted"/>
<dbReference type="RefSeq" id="WP_165343115.1">
    <property type="nucleotide sequence ID" value="NZ_JAAKZX010000134.1"/>
</dbReference>
<name>A0ABX0E1A1_9ACTN</name>
<sequence length="85" mass="8636">MPAVDYRELDVLSGEVIPGKFLLSIIDLALDNSRHTTFNFPNGGGGNVAYACHATNSPGVPDAAGTLGLGGGSSMTCIPATVTSR</sequence>
<evidence type="ECO:0000313" key="2">
    <source>
        <dbReference type="Proteomes" id="UP001518140"/>
    </source>
</evidence>
<dbReference type="Proteomes" id="UP001518140">
    <property type="component" value="Unassembled WGS sequence"/>
</dbReference>
<accession>A0ABX0E1A1</accession>
<reference evidence="1 2" key="1">
    <citation type="submission" date="2020-02" db="EMBL/GenBank/DDBJ databases">
        <title>Whole-genome analyses of novel actinobacteria.</title>
        <authorList>
            <person name="Sahin N."/>
            <person name="Tokatli A."/>
        </authorList>
    </citation>
    <scope>NUCLEOTIDE SEQUENCE [LARGE SCALE GENOMIC DNA]</scope>
    <source>
        <strain evidence="1 2">YC419</strain>
    </source>
</reference>
<keyword evidence="2" id="KW-1185">Reference proteome</keyword>
<comment type="caution">
    <text evidence="1">The sequence shown here is derived from an EMBL/GenBank/DDBJ whole genome shotgun (WGS) entry which is preliminary data.</text>
</comment>
<organism evidence="1 2">
    <name type="scientific">Streptomyces ureilyticus</name>
    <dbReference type="NCBI Taxonomy" id="1775131"/>
    <lineage>
        <taxon>Bacteria</taxon>
        <taxon>Bacillati</taxon>
        <taxon>Actinomycetota</taxon>
        <taxon>Actinomycetes</taxon>
        <taxon>Kitasatosporales</taxon>
        <taxon>Streptomycetaceae</taxon>
        <taxon>Streptomyces</taxon>
    </lineage>
</organism>
<protein>
    <submittedName>
        <fullName evidence="1">Uncharacterized protein</fullName>
    </submittedName>
</protein>
<gene>
    <name evidence="1" type="ORF">G6048_32140</name>
</gene>